<dbReference type="GO" id="GO:0005524">
    <property type="term" value="F:ATP binding"/>
    <property type="evidence" value="ECO:0007669"/>
    <property type="project" value="UniProtKB-KW"/>
</dbReference>
<evidence type="ECO:0000313" key="14">
    <source>
        <dbReference type="EMBL" id="CEF63345.1"/>
    </source>
</evidence>
<keyword evidence="6" id="KW-0547">Nucleotide-binding</keyword>
<dbReference type="PANTHER" id="PTHR24223">
    <property type="entry name" value="ATP-BINDING CASSETTE SUB-FAMILY C"/>
    <property type="match status" value="1"/>
</dbReference>
<comment type="subcellular location">
    <subcellularLocation>
        <location evidence="1">Endomembrane system</location>
        <topology evidence="1">Multi-pass membrane protein</topology>
    </subcellularLocation>
</comment>
<dbReference type="eggNOG" id="KOG0054">
    <property type="taxonomic scope" value="Eukaryota"/>
</dbReference>
<evidence type="ECO:0000256" key="4">
    <source>
        <dbReference type="ARBA" id="ARBA00022692"/>
    </source>
</evidence>
<dbReference type="PROSITE" id="PS00211">
    <property type="entry name" value="ABC_TRANSPORTER_1"/>
    <property type="match status" value="1"/>
</dbReference>
<feature type="transmembrane region" description="Helical" evidence="11">
    <location>
        <begin position="1173"/>
        <end position="1197"/>
    </location>
</feature>
<dbReference type="Gene3D" id="1.20.1560.10">
    <property type="entry name" value="ABC transporter type 1, transmembrane domain"/>
    <property type="match status" value="2"/>
</dbReference>
<dbReference type="GO" id="GO:0007040">
    <property type="term" value="P:lysosome organization"/>
    <property type="evidence" value="ECO:0007669"/>
    <property type="project" value="EnsemblMetazoa"/>
</dbReference>
<accession>A0A090L0P1</accession>
<evidence type="ECO:0000259" key="12">
    <source>
        <dbReference type="PROSITE" id="PS50893"/>
    </source>
</evidence>
<feature type="domain" description="ABC transmembrane type-1" evidence="13">
    <location>
        <begin position="1058"/>
        <end position="1344"/>
    </location>
</feature>
<feature type="transmembrane region" description="Helical" evidence="11">
    <location>
        <begin position="118"/>
        <end position="138"/>
    </location>
</feature>
<protein>
    <submittedName>
        <fullName evidence="14 16">ATP-binding cassette sub-family C member 8</fullName>
    </submittedName>
</protein>
<dbReference type="InterPro" id="IPR003593">
    <property type="entry name" value="AAA+_ATPase"/>
</dbReference>
<evidence type="ECO:0000256" key="6">
    <source>
        <dbReference type="ARBA" id="ARBA00022741"/>
    </source>
</evidence>
<feature type="transmembrane region" description="Helical" evidence="11">
    <location>
        <begin position="1051"/>
        <end position="1073"/>
    </location>
</feature>
<dbReference type="PANTHER" id="PTHR24223:SF342">
    <property type="entry name" value="MULTIDRUG RESISTANCE-ASSOCIATED PROTEIN 1"/>
    <property type="match status" value="1"/>
</dbReference>
<dbReference type="SMART" id="SM00382">
    <property type="entry name" value="AAA"/>
    <property type="match status" value="2"/>
</dbReference>
<feature type="transmembrane region" description="Helical" evidence="11">
    <location>
        <begin position="1104"/>
        <end position="1132"/>
    </location>
</feature>
<comment type="similarity">
    <text evidence="2">Belongs to the ABC transporter superfamily. ABCC family. Conjugate transporter (TC 3.A.1.208) subfamily.</text>
</comment>
<dbReference type="InterPro" id="IPR011527">
    <property type="entry name" value="ABC1_TM_dom"/>
</dbReference>
<dbReference type="GO" id="GO:0140359">
    <property type="term" value="F:ABC-type transporter activity"/>
    <property type="evidence" value="ECO:0007669"/>
    <property type="project" value="InterPro"/>
</dbReference>
<evidence type="ECO:0000256" key="8">
    <source>
        <dbReference type="ARBA" id="ARBA00022989"/>
    </source>
</evidence>
<keyword evidence="9 11" id="KW-0472">Membrane</keyword>
<dbReference type="FunFam" id="3.40.50.300:FF:000997">
    <property type="entry name" value="Multidrug resistance-associated protein 1"/>
    <property type="match status" value="1"/>
</dbReference>
<dbReference type="FunFam" id="1.20.1560.10:FF:000081">
    <property type="entry name" value="Protein CBG24505"/>
    <property type="match status" value="1"/>
</dbReference>
<dbReference type="GO" id="GO:0012505">
    <property type="term" value="C:endomembrane system"/>
    <property type="evidence" value="ECO:0007669"/>
    <property type="project" value="UniProtKB-SubCell"/>
</dbReference>
<keyword evidence="7 14" id="KW-0067">ATP-binding</keyword>
<dbReference type="CDD" id="cd18603">
    <property type="entry name" value="ABC_6TM_MRP1_2_3_6_D2_like"/>
    <property type="match status" value="1"/>
</dbReference>
<evidence type="ECO:0000259" key="13">
    <source>
        <dbReference type="PROSITE" id="PS50929"/>
    </source>
</evidence>
<evidence type="ECO:0000313" key="15">
    <source>
        <dbReference type="Proteomes" id="UP000035682"/>
    </source>
</evidence>
<dbReference type="OrthoDB" id="6500128at2759"/>
<feature type="transmembrane region" description="Helical" evidence="11">
    <location>
        <begin position="1203"/>
        <end position="1222"/>
    </location>
</feature>
<keyword evidence="8 11" id="KW-1133">Transmembrane helix</keyword>
<keyword evidence="15" id="KW-1185">Reference proteome</keyword>
<keyword evidence="4 11" id="KW-0812">Transmembrane</keyword>
<dbReference type="EMBL" id="LN609528">
    <property type="protein sequence ID" value="CEF63345.1"/>
    <property type="molecule type" value="Genomic_DNA"/>
</dbReference>
<dbReference type="SUPFAM" id="SSF90123">
    <property type="entry name" value="ABC transporter transmembrane region"/>
    <property type="match status" value="2"/>
</dbReference>
<dbReference type="WBParaSite" id="SRAE_1000160700.1">
    <property type="protein sequence ID" value="SRAE_1000160700.1"/>
    <property type="gene ID" value="WBGene00258215"/>
</dbReference>
<name>A0A090L0P1_STRRB</name>
<dbReference type="FunFam" id="3.40.50.300:FF:000074">
    <property type="entry name" value="Multidrug resistance-associated protein 5 isoform 1"/>
    <property type="match status" value="1"/>
</dbReference>
<dbReference type="CDD" id="cd18595">
    <property type="entry name" value="ABC_6TM_MRP1_2_3_6_D1_like"/>
    <property type="match status" value="1"/>
</dbReference>
<feature type="transmembrane region" description="Helical" evidence="11">
    <location>
        <begin position="1287"/>
        <end position="1309"/>
    </location>
</feature>
<reference evidence="16" key="2">
    <citation type="submission" date="2020-12" db="UniProtKB">
        <authorList>
            <consortium name="WormBaseParasite"/>
        </authorList>
    </citation>
    <scope>IDENTIFICATION</scope>
</reference>
<keyword evidence="3" id="KW-0813">Transport</keyword>
<evidence type="ECO:0000256" key="1">
    <source>
        <dbReference type="ARBA" id="ARBA00004127"/>
    </source>
</evidence>
<dbReference type="InterPro" id="IPR027417">
    <property type="entry name" value="P-loop_NTPase"/>
</dbReference>
<dbReference type="STRING" id="34506.A0A090L0P1"/>
<organism evidence="14">
    <name type="scientific">Strongyloides ratti</name>
    <name type="common">Parasitic roundworm</name>
    <dbReference type="NCBI Taxonomy" id="34506"/>
    <lineage>
        <taxon>Eukaryota</taxon>
        <taxon>Metazoa</taxon>
        <taxon>Ecdysozoa</taxon>
        <taxon>Nematoda</taxon>
        <taxon>Chromadorea</taxon>
        <taxon>Rhabditida</taxon>
        <taxon>Tylenchina</taxon>
        <taxon>Panagrolaimomorpha</taxon>
        <taxon>Strongyloidoidea</taxon>
        <taxon>Strongyloididae</taxon>
        <taxon>Strongyloides</taxon>
    </lineage>
</organism>
<evidence type="ECO:0000313" key="16">
    <source>
        <dbReference type="WBParaSite" id="SRAE_1000160700.1"/>
    </source>
</evidence>
<feature type="domain" description="ABC transporter" evidence="12">
    <location>
        <begin position="708"/>
        <end position="939"/>
    </location>
</feature>
<feature type="domain" description="ABC transmembrane type-1" evidence="13">
    <location>
        <begin position="391"/>
        <end position="673"/>
    </location>
</feature>
<feature type="transmembrane region" description="Helical" evidence="11">
    <location>
        <begin position="188"/>
        <end position="207"/>
    </location>
</feature>
<dbReference type="Proteomes" id="UP000035682">
    <property type="component" value="Unplaced"/>
</dbReference>
<feature type="transmembrane region" description="Helical" evidence="11">
    <location>
        <begin position="386"/>
        <end position="406"/>
    </location>
</feature>
<dbReference type="CDD" id="cd03250">
    <property type="entry name" value="ABCC_MRP_domain1"/>
    <property type="match status" value="1"/>
</dbReference>
<dbReference type="Pfam" id="PF00664">
    <property type="entry name" value="ABC_membrane"/>
    <property type="match status" value="2"/>
</dbReference>
<evidence type="ECO:0000256" key="9">
    <source>
        <dbReference type="ARBA" id="ARBA00023136"/>
    </source>
</evidence>
<dbReference type="InterPro" id="IPR017871">
    <property type="entry name" value="ABC_transporter-like_CS"/>
</dbReference>
<sequence>MSFSNSTIYNSIIPGQSYIESFCGEQLWDPNFFKYQYIPSVTQCMSHTILVWIPTIMVYFFAPLIIYQTSLRRKDELPWTQLLSAKFTITIVLMIDTFFIFIYNLYDVAVSNKVNLVDIVYPLMLSSSMFLMILFLYACQKYGRITSGPIHMLWGIFAICGIPELYYWLTFNISTLHPMPFYMVPRYISYIIWYIGVASQVVLFSFADTPGSYEKISYENDENISPETFSSFLNRQTLWWFNSLCAIGKSKPLELNDLYNLNKNDQSETLVPIWEKLWNKAMKKYYKNVEKEKKMRKKKQMSRSEIFSNSCGMSFDHEGDTEPLLGNDSMNTSSNEMNTSSRLDYSSTSTSNNRNTSFGSTETQYLDDTPTTVKPPSILKRIFIMFRYDIIIAMSCKLIADILQFANPQLLKKLIAFIKTPEAPLWYGFLLALGMFLASEFSSLFLNYYYYQAYRLGTRIQTILTAAVYKKTLKLSNTARKNKTVGEIVNLMAIDVDRFQHITPQTHQYISTPFQMVLAMIFLYQLMGISVISGILIMLLLFPINFVFSIVIRKYQTKQMNLKDERVKMVNEVLNGIKVIKLYGWEIAMEDVIRKLRNKELVYIKKASFLRTTSDMINQAGPFLVALSTFATYTFIDKKNVLTPEIAFVSLTLFNQLRSPMSTIAELISTTVQVMVSNKRLKEFLVSEEINSKIQRDFKNGIVNDLAIYVKNATFKWEKNSINDKESNTFSLKNFNLKAEKGSFVAVVGKVGNGKSSLLQSLLGEMELIGGKVKIDGQVAYLPQQPWMQNNTVRGNITFGSKYDEYFYERVLTATCLLDDLSSFVNYDLTEIGEKGINLSGGQKARISLARAVYQNFDIYLLDDPLSAVDAHVGAKIFNDVIGPEGLLRNKTRILVTNELSYMSYADQILVIENGEIVLQGTYDELVNREEFQKLLKECETEKNITEDDTDEVDSFDEFDDKYSDSDSDNIDDDTQVESFFGTSHMSTVSAIYTQRKISMTVPKQKKRKISIASKSQVSTENGFNVKPASGYEKTETGKVKFSVYMQYFNSMGYILSFFFIAGMTLSTIASIFRSLWLTDWSNDNAKSTSSNTTDPITPIHTRLGIYAIIGFSEIFLMFIGLSSILLGGIAASRNLHSPLLHAIFRAPMSFFDVTPFGRIINRLNKDIETVDFLLPFNVQFFLSCVLQVLSTIAVIILSTPSFTFVAIPLALMYFYVLKYYIGTSRQLKRLESITRSPIYSHLSESIQGAFTIRSYRLVNKFCKLSEQKVDTHVRCRYLNYVANRWLTVRLEFIGNCIVLFAALLGVLMKSSVSPGIIGLSVSYSLNITFCLNFAVRQISKLETNIVSVERIKEYSETKQEAPWRSTKERQPMSNWPQEGNIEFSNYSTRYRPGLELVVRNINAKIKPHERIGIVGRTGAGKSSITLALFRIIEPTEGTIYIDGVDISKIGLHDLRHALTIIPQDPVLFSGTLRFNLDPFNNYTDDAIWNALEKAHLKNFALSNSEGLDFVVSERAGNISLGTCQLICLARAILRKTKILILDEATASVDMYTDALIQQTIAEEFANANVIVIAHRLSTIIDYDRIIVLDFGQIVEFDTPANLLANKRSLFYSMVKSHEDGLTGGSKRRSTNK</sequence>
<dbReference type="OMA" id="MNNYSAR"/>
<keyword evidence="5" id="KW-0677">Repeat</keyword>
<feature type="transmembrane region" description="Helical" evidence="11">
    <location>
        <begin position="87"/>
        <end position="106"/>
    </location>
</feature>
<dbReference type="InterPro" id="IPR050173">
    <property type="entry name" value="ABC_transporter_C-like"/>
</dbReference>
<proteinExistence type="inferred from homology"/>
<dbReference type="GO" id="GO:0044840">
    <property type="term" value="C:gut granule"/>
    <property type="evidence" value="ECO:0007669"/>
    <property type="project" value="EnsemblMetazoa"/>
</dbReference>
<dbReference type="FunFam" id="1.20.1560.10:FF:000100">
    <property type="entry name" value="ABC transporter ATP-binding protein"/>
    <property type="match status" value="1"/>
</dbReference>
<evidence type="ECO:0000256" key="11">
    <source>
        <dbReference type="SAM" id="Phobius"/>
    </source>
</evidence>
<evidence type="ECO:0000256" key="7">
    <source>
        <dbReference type="ARBA" id="ARBA00022840"/>
    </source>
</evidence>
<dbReference type="SUPFAM" id="SSF52540">
    <property type="entry name" value="P-loop containing nucleoside triphosphate hydrolases"/>
    <property type="match status" value="2"/>
</dbReference>
<dbReference type="PROSITE" id="PS50893">
    <property type="entry name" value="ABC_TRANSPORTER_2"/>
    <property type="match status" value="2"/>
</dbReference>
<feature type="transmembrane region" description="Helical" evidence="11">
    <location>
        <begin position="426"/>
        <end position="451"/>
    </location>
</feature>
<dbReference type="CDD" id="cd03244">
    <property type="entry name" value="ABCC_MRP_domain2"/>
    <property type="match status" value="1"/>
</dbReference>
<evidence type="ECO:0000256" key="5">
    <source>
        <dbReference type="ARBA" id="ARBA00022737"/>
    </source>
</evidence>
<dbReference type="GO" id="GO:0010877">
    <property type="term" value="P:lipid transport involved in lipid storage"/>
    <property type="evidence" value="ECO:0007669"/>
    <property type="project" value="EnsemblMetazoa"/>
</dbReference>
<dbReference type="PROSITE" id="PS50929">
    <property type="entry name" value="ABC_TM1F"/>
    <property type="match status" value="2"/>
</dbReference>
<dbReference type="GO" id="GO:0016887">
    <property type="term" value="F:ATP hydrolysis activity"/>
    <property type="evidence" value="ECO:0007669"/>
    <property type="project" value="InterPro"/>
</dbReference>
<dbReference type="GO" id="GO:0016020">
    <property type="term" value="C:membrane"/>
    <property type="evidence" value="ECO:0007669"/>
    <property type="project" value="InterPro"/>
</dbReference>
<dbReference type="WormBase" id="SRAE_1000160700">
    <property type="protein sequence ID" value="SRP01535"/>
    <property type="gene ID" value="WBGene00258215"/>
</dbReference>
<dbReference type="CTD" id="36375710"/>
<dbReference type="RefSeq" id="XP_024502547.1">
    <property type="nucleotide sequence ID" value="XM_024648583.1"/>
</dbReference>
<reference evidence="14 15" key="1">
    <citation type="submission" date="2014-09" db="EMBL/GenBank/DDBJ databases">
        <authorList>
            <person name="Martin A.A."/>
        </authorList>
    </citation>
    <scope>NUCLEOTIDE SEQUENCE</scope>
    <source>
        <strain evidence="15">ED321</strain>
        <strain evidence="14">ED321 Heterogonic</strain>
    </source>
</reference>
<feature type="region of interest" description="Disordered" evidence="10">
    <location>
        <begin position="322"/>
        <end position="369"/>
    </location>
</feature>
<evidence type="ECO:0000256" key="10">
    <source>
        <dbReference type="SAM" id="MobiDB-lite"/>
    </source>
</evidence>
<feature type="transmembrane region" description="Helical" evidence="11">
    <location>
        <begin position="532"/>
        <end position="552"/>
    </location>
</feature>
<dbReference type="Gene3D" id="3.40.50.300">
    <property type="entry name" value="P-loop containing nucleotide triphosphate hydrolases"/>
    <property type="match status" value="2"/>
</dbReference>
<feature type="domain" description="ABC transporter" evidence="12">
    <location>
        <begin position="1382"/>
        <end position="1616"/>
    </location>
</feature>
<dbReference type="InterPro" id="IPR036640">
    <property type="entry name" value="ABC1_TM_sf"/>
</dbReference>
<dbReference type="Pfam" id="PF00005">
    <property type="entry name" value="ABC_tran"/>
    <property type="match status" value="2"/>
</dbReference>
<feature type="transmembrane region" description="Helical" evidence="11">
    <location>
        <begin position="49"/>
        <end position="67"/>
    </location>
</feature>
<feature type="transmembrane region" description="Helical" evidence="11">
    <location>
        <begin position="150"/>
        <end position="168"/>
    </location>
</feature>
<feature type="compositionally biased region" description="Low complexity" evidence="10">
    <location>
        <begin position="327"/>
        <end position="361"/>
    </location>
</feature>
<evidence type="ECO:0000313" key="17">
    <source>
        <dbReference type="WormBase" id="SRAE_1000160700"/>
    </source>
</evidence>
<feature type="transmembrane region" description="Helical" evidence="11">
    <location>
        <begin position="1315"/>
        <end position="1336"/>
    </location>
</feature>
<dbReference type="InterPro" id="IPR003439">
    <property type="entry name" value="ABC_transporter-like_ATP-bd"/>
</dbReference>
<gene>
    <name evidence="14 16 17" type="ORF">SRAE_1000160700</name>
</gene>
<evidence type="ECO:0000256" key="3">
    <source>
        <dbReference type="ARBA" id="ARBA00022448"/>
    </source>
</evidence>
<dbReference type="GO" id="GO:0030139">
    <property type="term" value="C:endocytic vesicle"/>
    <property type="evidence" value="ECO:0007669"/>
    <property type="project" value="EnsemblMetazoa"/>
</dbReference>
<dbReference type="GeneID" id="36375710"/>
<evidence type="ECO:0000256" key="2">
    <source>
        <dbReference type="ARBA" id="ARBA00009726"/>
    </source>
</evidence>